<gene>
    <name evidence="8" type="ORF">GWR21_28110</name>
</gene>
<evidence type="ECO:0000256" key="5">
    <source>
        <dbReference type="ARBA" id="ARBA00023136"/>
    </source>
</evidence>
<comment type="subcellular location">
    <subcellularLocation>
        <location evidence="1">Cell membrane</location>
        <topology evidence="1">Multi-pass membrane protein</topology>
    </subcellularLocation>
</comment>
<organism evidence="8 9">
    <name type="scientific">Chitinophaga agri</name>
    <dbReference type="NCBI Taxonomy" id="2703787"/>
    <lineage>
        <taxon>Bacteria</taxon>
        <taxon>Pseudomonadati</taxon>
        <taxon>Bacteroidota</taxon>
        <taxon>Chitinophagia</taxon>
        <taxon>Chitinophagales</taxon>
        <taxon>Chitinophagaceae</taxon>
        <taxon>Chitinophaga</taxon>
    </lineage>
</organism>
<evidence type="ECO:0000256" key="2">
    <source>
        <dbReference type="ARBA" id="ARBA00022475"/>
    </source>
</evidence>
<dbReference type="InterPro" id="IPR011701">
    <property type="entry name" value="MFS"/>
</dbReference>
<evidence type="ECO:0000256" key="6">
    <source>
        <dbReference type="SAM" id="Phobius"/>
    </source>
</evidence>
<accession>A0A6B9ZNU5</accession>
<dbReference type="EMBL" id="CP048113">
    <property type="protein sequence ID" value="QHS63311.1"/>
    <property type="molecule type" value="Genomic_DNA"/>
</dbReference>
<feature type="transmembrane region" description="Helical" evidence="6">
    <location>
        <begin position="70"/>
        <end position="89"/>
    </location>
</feature>
<dbReference type="Proteomes" id="UP000476411">
    <property type="component" value="Chromosome"/>
</dbReference>
<dbReference type="PROSITE" id="PS50850">
    <property type="entry name" value="MFS"/>
    <property type="match status" value="1"/>
</dbReference>
<feature type="domain" description="Major facilitator superfamily (MFS) profile" evidence="7">
    <location>
        <begin position="4"/>
        <end position="380"/>
    </location>
</feature>
<sequence>MKKSLFPLMLGGLGIGTTEFVMMGLLPDIASNMHITIPEAGHMISAYALGVVIGAPLLVMISGSYPPKKILMALMIVFTAFNSLSAFAPTPATLLMARFFSGLPHGAFFGVGSVVASRLADKGKQAQAISMMFAGLTIANLLFVPLGTWVGHHFIWRYTFGIVAVIGLVTILFIKLWLPVLPVEAPDDNRSRFTLFKSTETWLIVLITAIGTGGLFAWISYIAPLMTNISHFNEDNVSSIMVLAGFGMVVGNFIGGKMADRFDPAKTCAGLLIAMAITLLCIYFFSGNQVVSLLLTFIAGALSIALAAPIQILMIETAKGAEMLGAAVTQAAFNIGNSLGAFFGGLPLTIGMGYNAPVLVGTLMAMGGVIFAYVLIRRQGEGAMATQPVNG</sequence>
<dbReference type="PANTHER" id="PTHR43124">
    <property type="entry name" value="PURINE EFFLUX PUMP PBUE"/>
    <property type="match status" value="1"/>
</dbReference>
<proteinExistence type="predicted"/>
<dbReference type="Gene3D" id="1.20.1250.20">
    <property type="entry name" value="MFS general substrate transporter like domains"/>
    <property type="match status" value="2"/>
</dbReference>
<feature type="transmembrane region" description="Helical" evidence="6">
    <location>
        <begin position="236"/>
        <end position="255"/>
    </location>
</feature>
<dbReference type="CDD" id="cd17324">
    <property type="entry name" value="MFS_NepI_like"/>
    <property type="match status" value="1"/>
</dbReference>
<dbReference type="SUPFAM" id="SSF103473">
    <property type="entry name" value="MFS general substrate transporter"/>
    <property type="match status" value="1"/>
</dbReference>
<keyword evidence="9" id="KW-1185">Reference proteome</keyword>
<feature type="transmembrane region" description="Helical" evidence="6">
    <location>
        <begin position="202"/>
        <end position="224"/>
    </location>
</feature>
<evidence type="ECO:0000313" key="8">
    <source>
        <dbReference type="EMBL" id="QHS63311.1"/>
    </source>
</evidence>
<keyword evidence="5 6" id="KW-0472">Membrane</keyword>
<feature type="transmembrane region" description="Helical" evidence="6">
    <location>
        <begin position="267"/>
        <end position="285"/>
    </location>
</feature>
<dbReference type="InterPro" id="IPR020846">
    <property type="entry name" value="MFS_dom"/>
</dbReference>
<evidence type="ECO:0000313" key="9">
    <source>
        <dbReference type="Proteomes" id="UP000476411"/>
    </source>
</evidence>
<dbReference type="GO" id="GO:0005886">
    <property type="term" value="C:plasma membrane"/>
    <property type="evidence" value="ECO:0007669"/>
    <property type="project" value="UniProtKB-SubCell"/>
</dbReference>
<feature type="transmembrane region" description="Helical" evidence="6">
    <location>
        <begin position="356"/>
        <end position="376"/>
    </location>
</feature>
<keyword evidence="3 6" id="KW-0812">Transmembrane</keyword>
<evidence type="ECO:0000256" key="3">
    <source>
        <dbReference type="ARBA" id="ARBA00022692"/>
    </source>
</evidence>
<feature type="transmembrane region" description="Helical" evidence="6">
    <location>
        <begin position="95"/>
        <end position="116"/>
    </location>
</feature>
<dbReference type="InterPro" id="IPR050189">
    <property type="entry name" value="MFS_Efflux_Transporters"/>
</dbReference>
<keyword evidence="2" id="KW-1003">Cell membrane</keyword>
<feature type="transmembrane region" description="Helical" evidence="6">
    <location>
        <begin position="291"/>
        <end position="315"/>
    </location>
</feature>
<evidence type="ECO:0000256" key="1">
    <source>
        <dbReference type="ARBA" id="ARBA00004651"/>
    </source>
</evidence>
<dbReference type="GO" id="GO:0022857">
    <property type="term" value="F:transmembrane transporter activity"/>
    <property type="evidence" value="ECO:0007669"/>
    <property type="project" value="InterPro"/>
</dbReference>
<feature type="transmembrane region" description="Helical" evidence="6">
    <location>
        <begin position="155"/>
        <end position="181"/>
    </location>
</feature>
<feature type="transmembrane region" description="Helical" evidence="6">
    <location>
        <begin position="44"/>
        <end position="63"/>
    </location>
</feature>
<feature type="transmembrane region" description="Helical" evidence="6">
    <location>
        <begin position="128"/>
        <end position="149"/>
    </location>
</feature>
<protein>
    <submittedName>
        <fullName evidence="8">MFS transporter</fullName>
    </submittedName>
</protein>
<keyword evidence="4 6" id="KW-1133">Transmembrane helix</keyword>
<reference evidence="8 9" key="1">
    <citation type="submission" date="2020-01" db="EMBL/GenBank/DDBJ databases">
        <title>Complete genome sequence of Chitinophaga sp. H33E-04 isolated from quinoa roots.</title>
        <authorList>
            <person name="Weon H.-Y."/>
            <person name="Lee S.A."/>
        </authorList>
    </citation>
    <scope>NUCLEOTIDE SEQUENCE [LARGE SCALE GENOMIC DNA]</scope>
    <source>
        <strain evidence="8 9">H33E-04</strain>
    </source>
</reference>
<dbReference type="PANTHER" id="PTHR43124:SF6">
    <property type="entry name" value="TRANSPORTER ARAJ-RELATED"/>
    <property type="match status" value="1"/>
</dbReference>
<dbReference type="RefSeq" id="WP_162335027.1">
    <property type="nucleotide sequence ID" value="NZ_CP048113.1"/>
</dbReference>
<name>A0A6B9ZNU5_9BACT</name>
<dbReference type="AlphaFoldDB" id="A0A6B9ZNU5"/>
<evidence type="ECO:0000259" key="7">
    <source>
        <dbReference type="PROSITE" id="PS50850"/>
    </source>
</evidence>
<evidence type="ECO:0000256" key="4">
    <source>
        <dbReference type="ARBA" id="ARBA00022989"/>
    </source>
</evidence>
<dbReference type="KEGG" id="chih:GWR21_28110"/>
<dbReference type="Pfam" id="PF07690">
    <property type="entry name" value="MFS_1"/>
    <property type="match status" value="1"/>
</dbReference>
<feature type="transmembrane region" description="Helical" evidence="6">
    <location>
        <begin position="327"/>
        <end position="350"/>
    </location>
</feature>
<dbReference type="InterPro" id="IPR036259">
    <property type="entry name" value="MFS_trans_sf"/>
</dbReference>